<dbReference type="InterPro" id="IPR054558">
    <property type="entry name" value="TraI_hel_assoc_DBD_N"/>
</dbReference>
<feature type="compositionally biased region" description="Polar residues" evidence="1">
    <location>
        <begin position="1762"/>
        <end position="1774"/>
    </location>
</feature>
<dbReference type="GO" id="GO:0003678">
    <property type="term" value="F:DNA helicase activity"/>
    <property type="evidence" value="ECO:0007669"/>
    <property type="project" value="UniProtKB-EC"/>
</dbReference>
<evidence type="ECO:0000259" key="4">
    <source>
        <dbReference type="Pfam" id="PF18340"/>
    </source>
</evidence>
<dbReference type="GO" id="GO:0003677">
    <property type="term" value="F:DNA binding"/>
    <property type="evidence" value="ECO:0007669"/>
    <property type="project" value="InterPro"/>
</dbReference>
<dbReference type="Pfam" id="PF13604">
    <property type="entry name" value="AAA_30"/>
    <property type="match status" value="1"/>
</dbReference>
<dbReference type="SUPFAM" id="SSF52540">
    <property type="entry name" value="P-loop containing nucleoside triphosphate hydrolases"/>
    <property type="match status" value="2"/>
</dbReference>
<dbReference type="EC" id="3.6.1.-" evidence="6"/>
<keyword evidence="7" id="KW-1185">Reference proteome</keyword>
<feature type="compositionally biased region" description="Basic and acidic residues" evidence="1">
    <location>
        <begin position="1699"/>
        <end position="1710"/>
    </location>
</feature>
<dbReference type="InterPro" id="IPR014129">
    <property type="entry name" value="Conjug_relaxase_TraI"/>
</dbReference>
<dbReference type="CDD" id="cd18809">
    <property type="entry name" value="SF1_C_RecD"/>
    <property type="match status" value="1"/>
</dbReference>
<evidence type="ECO:0000259" key="2">
    <source>
        <dbReference type="Pfam" id="PF07057"/>
    </source>
</evidence>
<protein>
    <submittedName>
        <fullName evidence="6">TraI family DNA-nicking and unwinding protein</fullName>
        <ecNumber evidence="6">3.6.1.-</ecNumber>
        <ecNumber evidence="6">3.6.4.12</ecNumber>
    </submittedName>
</protein>
<evidence type="ECO:0000259" key="5">
    <source>
        <dbReference type="Pfam" id="PF22232"/>
    </source>
</evidence>
<sequence>MMSVAPVASAGSAAGYYSNSDNYYFLGNLQSLWLGEGAKALGLEGSVRGDALTGVLEGRLPDGSRLGKEINGNHVHRPGHDLTFSAPKSVSILGLIGGDKEMVDAHNHAVQVAAGYVEKLISARSTTDGVTSIVHTGKMVAAAFTHDTSRNLDPQLHTHVLIANMTEHDGKWKALATDYIHNAGFIETVMKMQVTLGKIYRSALRERVEALGHEVEEVGKHGMWEIKGVPEEVREEFSSRGREIQGAIGAEATLRSRDVAAKDTRQAKTDPSRLRLMDRWVGQMKEKGYDLKAYQERVVPREEATREVRQQPEQSVSVDNTAQPTVPEKGQAGMVNVTPPQKTADQREPGRSETPQPVPEVMEAVRLAISQLSDSKTRFTFGELLLTTAELSEQLPEMNVIRQAIDASLRDGMIVPLDSEKGVFTSRIHLLDELSIQALSQEHLKSTVVVSFTRPEHYAPPALEVVERDALVLMNAPSGVAGIRELASELTDISSAQGREVQVLVSSAERATSLAKSDTLRDRLVSRQHVLSGDFHLKPQSTLIIEGAERLGLKETLVLLGEARAQDAQLVFLDSASRQANGNAMSVLESAGVTRSRRTEPAPGLEAEVVSIPNKRDRYEALATRFADLSHGDENVTAVVVGKREQTHLTGLIRDALQNAGQLSRDGVDIEARQPVWLDSKTRRMPGSYRAGMVLEDRSDAKERQSYVIDRVHEDTRVLSLIDGDGVLTRMKISDVTPDWRLFNRETLNVAAGERLLSVAGDREHNLKAKDRLEVTGISEKGIEVRRGDDRLTLPKDAPLYITHAYVSAPGGRDNDTGVVLGALNTRDISSQTMNSLAQSGHRAEVFTAEVQDKAESRLQRMKTSATPVQLVRTLSGKQDVSEAVGSLHDNVRTDAGLAVWRAVNDQRGVTFSELTLAKDSAKYHQNFDDIGYEITGMVKNGELRTVNVGGEPMLVARSTWEMEKAILRVVDEGKNTQQPLLDQVPGDVLNGLTSGQKQATSLVLGSPDQFTGIQGYAGVGKTTQMKAVVAALETLPAEARPSLTGLAPTHQAVKEMSDVGVRAQTIKSFIVEHDQVTAAGEKPDYQGQVFLIDESSMAGNQDTAALFQAIAHGGGRAVSMGDIDQFEAVDSGAPFKLMQERSPMDVAIMKEIVRQKDVQLRGAVHDIIDNRIDAALKRIETQPADRISREADAKAPESAFQETPSPVADIVNDWTGRTPEARARTLIITQLNADRQAVNAGIHAQLAERGELGKKAITVPVLDKITHTRHEFNQTTAWQSGMVVKRGDRYQDVLAVDRNGNTVTVRDEEGKLGLYSPKELITGDVQLFKRSEIEVRQGDLLRFTATDREQGQTANQRFTVDAVSDTGDIRLRGANGVVTINPTDVRAQQHLDYAWAVTGYGAQGASTDYVISLEGTSEGRKALATRRAFYISASRAKEHVQIYTDGKADWTKAVTSPERDIKTAHDALAPETQRQQAKAIWAMGQAVTKTGIGRAWIRHQGMGETSLTAKIIPATRRFPEPALALPVYDNNGKSAGLALVSLVASPEGRLTQGDTRMVMTRQARGAVLQRSQSGNTLVVSELAAALNAVRENPRDGVVWQTGPESPSAHLLKVTGGVRQEDERHLTLTGINGQEELQRQNELKQAEQVRAQEAARQQQGDNISIVLPPEDVVKLRPKELNPVKPEPQIPDDSVLASVRSRDRSDGREQALADQVRSENIQPDNSAHEHDRASRVVSDLAAQERDIVRQGVNSERGRMPEQAEQTLTKTIQKER</sequence>
<dbReference type="NCBIfam" id="NF010263">
    <property type="entry name" value="PRK13709.1"/>
    <property type="match status" value="1"/>
</dbReference>
<dbReference type="OrthoDB" id="1634048at2"/>
<comment type="caution">
    <text evidence="6">The sequence shown here is derived from an EMBL/GenBank/DDBJ whole genome shotgun (WGS) entry which is preliminary data.</text>
</comment>
<dbReference type="InterPro" id="IPR027417">
    <property type="entry name" value="P-loop_NTPase"/>
</dbReference>
<dbReference type="InterPro" id="IPR040668">
    <property type="entry name" value="TraI_2B"/>
</dbReference>
<dbReference type="STRING" id="1006004.GBAG_4332"/>
<dbReference type="InterPro" id="IPR014059">
    <property type="entry name" value="TraI/TrwC_relax"/>
</dbReference>
<evidence type="ECO:0000313" key="6">
    <source>
        <dbReference type="EMBL" id="KFC76697.1"/>
    </source>
</evidence>
<accession>A0A085FZ02</accession>
<organism evidence="6 7">
    <name type="scientific">Buttiauxella agrestis ATCC 33320</name>
    <dbReference type="NCBI Taxonomy" id="1006004"/>
    <lineage>
        <taxon>Bacteria</taxon>
        <taxon>Pseudomonadati</taxon>
        <taxon>Pseudomonadota</taxon>
        <taxon>Gammaproteobacteria</taxon>
        <taxon>Enterobacterales</taxon>
        <taxon>Enterobacteriaceae</taxon>
        <taxon>Buttiauxella</taxon>
    </lineage>
</organism>
<evidence type="ECO:0000313" key="7">
    <source>
        <dbReference type="Proteomes" id="UP000028653"/>
    </source>
</evidence>
<dbReference type="EC" id="3.6.4.12" evidence="6"/>
<dbReference type="NCBIfam" id="TIGR02686">
    <property type="entry name" value="relax_trwC"/>
    <property type="match status" value="1"/>
</dbReference>
<feature type="domain" description="TraI helicase-associated ssDBD N-terminal" evidence="5">
    <location>
        <begin position="478"/>
        <end position="574"/>
    </location>
</feature>
<dbReference type="Pfam" id="PF07057">
    <property type="entry name" value="TraI_C"/>
    <property type="match status" value="1"/>
</dbReference>
<dbReference type="Pfam" id="PF18340">
    <property type="entry name" value="TraI_2B"/>
    <property type="match status" value="1"/>
</dbReference>
<name>A0A085FZ02_9ENTR</name>
<feature type="domain" description="DNA helicase TraI type C-terminal" evidence="2">
    <location>
        <begin position="1464"/>
        <end position="1617"/>
    </location>
</feature>
<reference evidence="6 7" key="1">
    <citation type="submission" date="2014-05" db="EMBL/GenBank/DDBJ databases">
        <title>ATOL: Assembling a taxonomically balanced genome-scale reconstruction of the evolutionary history of the Enterobacteriaceae.</title>
        <authorList>
            <person name="Plunkett G.III."/>
            <person name="Neeno-Eckwall E.C."/>
            <person name="Glasner J.D."/>
            <person name="Perna N.T."/>
        </authorList>
    </citation>
    <scope>NUCLEOTIDE SEQUENCE [LARGE SCALE GENOMIC DNA]</scope>
    <source>
        <strain evidence="6 7">ATCC 33320</strain>
    </source>
</reference>
<dbReference type="GO" id="GO:0016818">
    <property type="term" value="F:hydrolase activity, acting on acid anhydrides, in phosphorus-containing anhydrides"/>
    <property type="evidence" value="ECO:0007669"/>
    <property type="project" value="InterPro"/>
</dbReference>
<dbReference type="CDD" id="cd17933">
    <property type="entry name" value="DEXSc_RecD-like"/>
    <property type="match status" value="1"/>
</dbReference>
<dbReference type="Proteomes" id="UP000028653">
    <property type="component" value="Unassembled WGS sequence"/>
</dbReference>
<dbReference type="InterPro" id="IPR009767">
    <property type="entry name" value="DNA_helicase_TraI_C"/>
</dbReference>
<dbReference type="SUPFAM" id="SSF55464">
    <property type="entry name" value="Origin of replication-binding domain, RBD-like"/>
    <property type="match status" value="1"/>
</dbReference>
<proteinExistence type="predicted"/>
<dbReference type="eggNOG" id="COG0507">
    <property type="taxonomic scope" value="Bacteria"/>
</dbReference>
<feature type="domain" description="TraI 2B/2B-like" evidence="4">
    <location>
        <begin position="672"/>
        <end position="750"/>
    </location>
</feature>
<keyword evidence="6" id="KW-0378">Hydrolase</keyword>
<dbReference type="NCBIfam" id="NF041492">
    <property type="entry name" value="MobF"/>
    <property type="match status" value="1"/>
</dbReference>
<feature type="compositionally biased region" description="Polar residues" evidence="1">
    <location>
        <begin position="311"/>
        <end position="324"/>
    </location>
</feature>
<feature type="domain" description="TrwC relaxase" evidence="3">
    <location>
        <begin position="10"/>
        <end position="285"/>
    </location>
</feature>
<dbReference type="RefSeq" id="WP_034500142.1">
    <property type="nucleotide sequence ID" value="NZ_JMPI01000076.1"/>
</dbReference>
<dbReference type="Pfam" id="PF08751">
    <property type="entry name" value="TrwC"/>
    <property type="match status" value="1"/>
</dbReference>
<dbReference type="InterPro" id="IPR014862">
    <property type="entry name" value="TrwC"/>
</dbReference>
<dbReference type="NCBIfam" id="TIGR02760">
    <property type="entry name" value="TraI_TIGR"/>
    <property type="match status" value="1"/>
</dbReference>
<feature type="region of interest" description="Disordered" evidence="1">
    <location>
        <begin position="1679"/>
        <end position="1774"/>
    </location>
</feature>
<dbReference type="Gene3D" id="3.40.50.300">
    <property type="entry name" value="P-loop containing nucleotide triphosphate hydrolases"/>
    <property type="match status" value="1"/>
</dbReference>
<gene>
    <name evidence="6" type="primary">traI</name>
    <name evidence="6" type="ORF">GBAG_4332</name>
</gene>
<evidence type="ECO:0000256" key="1">
    <source>
        <dbReference type="SAM" id="MobiDB-lite"/>
    </source>
</evidence>
<feature type="region of interest" description="Disordered" evidence="1">
    <location>
        <begin position="302"/>
        <end position="358"/>
    </location>
</feature>
<dbReference type="EMBL" id="JMPI01000076">
    <property type="protein sequence ID" value="KFC76697.1"/>
    <property type="molecule type" value="Genomic_DNA"/>
</dbReference>
<dbReference type="Pfam" id="PF22232">
    <property type="entry name" value="TraI_hel_assoc_N"/>
    <property type="match status" value="1"/>
</dbReference>
<dbReference type="GO" id="GO:0005524">
    <property type="term" value="F:ATP binding"/>
    <property type="evidence" value="ECO:0007669"/>
    <property type="project" value="InterPro"/>
</dbReference>
<evidence type="ECO:0000259" key="3">
    <source>
        <dbReference type="Pfam" id="PF08751"/>
    </source>
</evidence>